<evidence type="ECO:0000256" key="2">
    <source>
        <dbReference type="ARBA" id="ARBA00009142"/>
    </source>
</evidence>
<feature type="transmembrane region" description="Helical" evidence="8">
    <location>
        <begin position="235"/>
        <end position="253"/>
    </location>
</feature>
<dbReference type="PANTHER" id="PTHR30269:SF0">
    <property type="entry name" value="MEMBRANE TRANSPORTER PROTEIN YFCA-RELATED"/>
    <property type="match status" value="1"/>
</dbReference>
<reference evidence="9 10" key="1">
    <citation type="submission" date="2019-07" db="EMBL/GenBank/DDBJ databases">
        <title>Whole genome shotgun sequence of Adhaeribacter aerolatus NBRC 106133.</title>
        <authorList>
            <person name="Hosoyama A."/>
            <person name="Uohara A."/>
            <person name="Ohji S."/>
            <person name="Ichikawa N."/>
        </authorList>
    </citation>
    <scope>NUCLEOTIDE SEQUENCE [LARGE SCALE GENOMIC DNA]</scope>
    <source>
        <strain evidence="9 10">NBRC 106133</strain>
    </source>
</reference>
<protein>
    <recommendedName>
        <fullName evidence="8">Probable membrane transporter protein</fullName>
    </recommendedName>
</protein>
<keyword evidence="7 8" id="KW-0472">Membrane</keyword>
<comment type="similarity">
    <text evidence="2 8">Belongs to the 4-toluene sulfonate uptake permease (TSUP) (TC 2.A.102) family.</text>
</comment>
<evidence type="ECO:0000256" key="3">
    <source>
        <dbReference type="ARBA" id="ARBA00022448"/>
    </source>
</evidence>
<keyword evidence="10" id="KW-1185">Reference proteome</keyword>
<feature type="transmembrane region" description="Helical" evidence="8">
    <location>
        <begin position="78"/>
        <end position="98"/>
    </location>
</feature>
<dbReference type="Proteomes" id="UP000321532">
    <property type="component" value="Unassembled WGS sequence"/>
</dbReference>
<feature type="transmembrane region" description="Helical" evidence="8">
    <location>
        <begin position="141"/>
        <end position="158"/>
    </location>
</feature>
<feature type="transmembrane region" description="Helical" evidence="8">
    <location>
        <begin position="196"/>
        <end position="215"/>
    </location>
</feature>
<keyword evidence="3" id="KW-0813">Transport</keyword>
<accession>A0A512AZC9</accession>
<dbReference type="EMBL" id="BJYS01000020">
    <property type="protein sequence ID" value="GEO05069.1"/>
    <property type="molecule type" value="Genomic_DNA"/>
</dbReference>
<feature type="transmembrane region" description="Helical" evidence="8">
    <location>
        <begin position="44"/>
        <end position="66"/>
    </location>
</feature>
<evidence type="ECO:0000256" key="5">
    <source>
        <dbReference type="ARBA" id="ARBA00022692"/>
    </source>
</evidence>
<dbReference type="InterPro" id="IPR002781">
    <property type="entry name" value="TM_pro_TauE-like"/>
</dbReference>
<dbReference type="InterPro" id="IPR052017">
    <property type="entry name" value="TSUP"/>
</dbReference>
<dbReference type="PANTHER" id="PTHR30269">
    <property type="entry name" value="TRANSMEMBRANE PROTEIN YFCA"/>
    <property type="match status" value="1"/>
</dbReference>
<feature type="transmembrane region" description="Helical" evidence="8">
    <location>
        <begin position="9"/>
        <end position="32"/>
    </location>
</feature>
<keyword evidence="5 8" id="KW-0812">Transmembrane</keyword>
<dbReference type="RefSeq" id="WP_146898338.1">
    <property type="nucleotide sequence ID" value="NZ_BJYS01000020.1"/>
</dbReference>
<evidence type="ECO:0000256" key="8">
    <source>
        <dbReference type="RuleBase" id="RU363041"/>
    </source>
</evidence>
<evidence type="ECO:0000256" key="1">
    <source>
        <dbReference type="ARBA" id="ARBA00004651"/>
    </source>
</evidence>
<comment type="subcellular location">
    <subcellularLocation>
        <location evidence="1 8">Cell membrane</location>
        <topology evidence="1 8">Multi-pass membrane protein</topology>
    </subcellularLocation>
</comment>
<proteinExistence type="inferred from homology"/>
<dbReference type="AlphaFoldDB" id="A0A512AZC9"/>
<keyword evidence="6 8" id="KW-1133">Transmembrane helix</keyword>
<dbReference type="GO" id="GO:0005886">
    <property type="term" value="C:plasma membrane"/>
    <property type="evidence" value="ECO:0007669"/>
    <property type="project" value="UniProtKB-SubCell"/>
</dbReference>
<evidence type="ECO:0000256" key="7">
    <source>
        <dbReference type="ARBA" id="ARBA00023136"/>
    </source>
</evidence>
<organism evidence="9 10">
    <name type="scientific">Adhaeribacter aerolatus</name>
    <dbReference type="NCBI Taxonomy" id="670289"/>
    <lineage>
        <taxon>Bacteria</taxon>
        <taxon>Pseudomonadati</taxon>
        <taxon>Bacteroidota</taxon>
        <taxon>Cytophagia</taxon>
        <taxon>Cytophagales</taxon>
        <taxon>Hymenobacteraceae</taxon>
        <taxon>Adhaeribacter</taxon>
    </lineage>
</organism>
<feature type="transmembrane region" description="Helical" evidence="8">
    <location>
        <begin position="104"/>
        <end position="121"/>
    </location>
</feature>
<keyword evidence="4 8" id="KW-1003">Cell membrane</keyword>
<dbReference type="Pfam" id="PF01925">
    <property type="entry name" value="TauE"/>
    <property type="match status" value="1"/>
</dbReference>
<sequence>MDAVLTTDLVFLCFFAFLAGFIDSIVGGGGLIQTPAMLVFLPHVPIPTLFGTGKVSGIAGTTSALLQYGRSVKINWRSILPAAVAAFIFSFIGARAVSHIPSEALRPVVLVLLVSVAIYTFIKKDLGSLHAPRLTPAKEKLYAVLLGVGIGFYDGFFGPGTGSFLIFAFVGIFGFSFLAASASAKLVNVATNLSALAYFAYTGQILYHIGIPMAVCNILGSQVGARLAIAKGSGFVRIFFLIIVSAIIFKFAYDSFLK</sequence>
<evidence type="ECO:0000313" key="9">
    <source>
        <dbReference type="EMBL" id="GEO05069.1"/>
    </source>
</evidence>
<feature type="transmembrane region" description="Helical" evidence="8">
    <location>
        <begin position="164"/>
        <end position="184"/>
    </location>
</feature>
<evidence type="ECO:0000256" key="6">
    <source>
        <dbReference type="ARBA" id="ARBA00022989"/>
    </source>
</evidence>
<name>A0A512AZC9_9BACT</name>
<evidence type="ECO:0000256" key="4">
    <source>
        <dbReference type="ARBA" id="ARBA00022475"/>
    </source>
</evidence>
<evidence type="ECO:0000313" key="10">
    <source>
        <dbReference type="Proteomes" id="UP000321532"/>
    </source>
</evidence>
<dbReference type="OrthoDB" id="554695at2"/>
<comment type="caution">
    <text evidence="9">The sequence shown here is derived from an EMBL/GenBank/DDBJ whole genome shotgun (WGS) entry which is preliminary data.</text>
</comment>
<gene>
    <name evidence="9" type="ORF">AAE02nite_27330</name>
</gene>